<dbReference type="EMBL" id="MG674582">
    <property type="protein sequence ID" value="AWB15756.1"/>
    <property type="molecule type" value="Genomic_DNA"/>
</dbReference>
<reference evidence="1" key="1">
    <citation type="journal article" date="2018" name="Int. J. Antimicrob. Agents">
        <title>Vancomycin resistance in Enterococcus faecium isolated from Danish chicken meat is located on a pVEF4-like plasmid persisting in poultry for 18 years.</title>
        <authorList>
            <person name="Leinweber H."/>
            <person name="Alotaibi S.M.I."/>
            <person name="Overballe-Petersen S."/>
            <person name="Hansen F."/>
            <person name="Hasman H."/>
            <person name="Bortolaia V."/>
            <person name="Hammerum A.M."/>
            <person name="Ingmer H."/>
        </authorList>
    </citation>
    <scope>NUCLEOTIDE SEQUENCE</scope>
    <source>
        <strain evidence="1">HL1</strain>
        <plasmid evidence="1">pVEF4_A</plasmid>
    </source>
</reference>
<dbReference type="AlphaFoldDB" id="A0A2S0T1M9"/>
<organism evidence="1">
    <name type="scientific">Enterococcus faecium</name>
    <name type="common">Streptococcus faecium</name>
    <dbReference type="NCBI Taxonomy" id="1352"/>
    <lineage>
        <taxon>Bacteria</taxon>
        <taxon>Bacillati</taxon>
        <taxon>Bacillota</taxon>
        <taxon>Bacilli</taxon>
        <taxon>Lactobacillales</taxon>
        <taxon>Enterococcaceae</taxon>
        <taxon>Enterococcus</taxon>
    </lineage>
</organism>
<accession>A0A2S0T1M9</accession>
<protein>
    <submittedName>
        <fullName evidence="1">Replication initiation protein, topoisomerase</fullName>
    </submittedName>
</protein>
<keyword evidence="1" id="KW-0413">Isomerase</keyword>
<name>A0A2S0T1M9_ENTFC</name>
<keyword evidence="1" id="KW-0614">Plasmid</keyword>
<proteinExistence type="predicted"/>
<dbReference type="RefSeq" id="WP_002327998.1">
    <property type="nucleotide sequence ID" value="NZ_JARGDC010000028.1"/>
</dbReference>
<sequence>MIFKLRNRTENIKEQAMIYLLINEEGKWGQLTRPTKAKYKNMIKEISPIDLTDLMKSTLKANEEQLQKQIEFWQREFKFWK</sequence>
<geneLocation type="plasmid" evidence="1">
    <name>pVEF4_A</name>
</geneLocation>
<dbReference type="GO" id="GO:0016853">
    <property type="term" value="F:isomerase activity"/>
    <property type="evidence" value="ECO:0007669"/>
    <property type="project" value="UniProtKB-KW"/>
</dbReference>
<evidence type="ECO:0000313" key="1">
    <source>
        <dbReference type="EMBL" id="AWB15756.1"/>
    </source>
</evidence>